<dbReference type="GO" id="GO:0006629">
    <property type="term" value="P:lipid metabolic process"/>
    <property type="evidence" value="ECO:0007669"/>
    <property type="project" value="InterPro"/>
</dbReference>
<dbReference type="GO" id="GO:0008081">
    <property type="term" value="F:phosphoric diester hydrolase activity"/>
    <property type="evidence" value="ECO:0007669"/>
    <property type="project" value="InterPro"/>
</dbReference>
<reference evidence="3 4" key="1">
    <citation type="submission" date="2017-03" db="EMBL/GenBank/DDBJ databases">
        <title>Widespread Adenine N6-methylation of Active Genes in Fungi.</title>
        <authorList>
            <consortium name="DOE Joint Genome Institute"/>
            <person name="Mondo S.J."/>
            <person name="Dannebaum R.O."/>
            <person name="Kuo R.C."/>
            <person name="Louie K.B."/>
            <person name="Bewick A.J."/>
            <person name="Labutti K."/>
            <person name="Haridas S."/>
            <person name="Kuo A."/>
            <person name="Salamov A."/>
            <person name="Ahrendt S.R."/>
            <person name="Lau R."/>
            <person name="Bowen B.P."/>
            <person name="Lipzen A."/>
            <person name="Sullivan W."/>
            <person name="Andreopoulos W.B."/>
            <person name="Clum A."/>
            <person name="Lindquist E."/>
            <person name="Daum C."/>
            <person name="Northen T.R."/>
            <person name="Ramamoorthy G."/>
            <person name="Schmitz R.J."/>
            <person name="Gryganskyi A."/>
            <person name="Culley D."/>
            <person name="Magnuson J."/>
            <person name="James T.Y."/>
            <person name="O'Malley M.A."/>
            <person name="Stajich J.E."/>
            <person name="Spatafora J.W."/>
            <person name="Visel A."/>
            <person name="Grigoriev I.V."/>
        </authorList>
    </citation>
    <scope>NUCLEOTIDE SEQUENCE [LARGE SCALE GENOMIC DNA]</scope>
    <source>
        <strain evidence="3 4">NRRL Y-17943</strain>
    </source>
</reference>
<evidence type="ECO:0000313" key="3">
    <source>
        <dbReference type="EMBL" id="ORX37817.1"/>
    </source>
</evidence>
<feature type="chain" id="PRO_5012711278" evidence="2">
    <location>
        <begin position="19"/>
        <end position="371"/>
    </location>
</feature>
<dbReference type="InParanoid" id="A0A1Y1UJW5"/>
<dbReference type="PROSITE" id="PS50007">
    <property type="entry name" value="PIPLC_X_DOMAIN"/>
    <property type="match status" value="1"/>
</dbReference>
<name>A0A1Y1UJW5_9TREE</name>
<feature type="region of interest" description="Disordered" evidence="1">
    <location>
        <begin position="300"/>
        <end position="341"/>
    </location>
</feature>
<organism evidence="3 4">
    <name type="scientific">Kockovaella imperatae</name>
    <dbReference type="NCBI Taxonomy" id="4999"/>
    <lineage>
        <taxon>Eukaryota</taxon>
        <taxon>Fungi</taxon>
        <taxon>Dikarya</taxon>
        <taxon>Basidiomycota</taxon>
        <taxon>Agaricomycotina</taxon>
        <taxon>Tremellomycetes</taxon>
        <taxon>Tremellales</taxon>
        <taxon>Cuniculitremaceae</taxon>
        <taxon>Kockovaella</taxon>
    </lineage>
</organism>
<dbReference type="Proteomes" id="UP000193218">
    <property type="component" value="Unassembled WGS sequence"/>
</dbReference>
<proteinExistence type="predicted"/>
<protein>
    <submittedName>
        <fullName evidence="3">PLC-like phosphodiesterase</fullName>
    </submittedName>
</protein>
<dbReference type="EMBL" id="NBSH01000005">
    <property type="protein sequence ID" value="ORX37817.1"/>
    <property type="molecule type" value="Genomic_DNA"/>
</dbReference>
<dbReference type="PANTHER" id="PTHR13593:SF140">
    <property type="entry name" value="PLC-LIKE PHOSPHODIESTERASE"/>
    <property type="match status" value="1"/>
</dbReference>
<dbReference type="AlphaFoldDB" id="A0A1Y1UJW5"/>
<keyword evidence="4" id="KW-1185">Reference proteome</keyword>
<comment type="caution">
    <text evidence="3">The sequence shown here is derived from an EMBL/GenBank/DDBJ whole genome shotgun (WGS) entry which is preliminary data.</text>
</comment>
<evidence type="ECO:0000313" key="4">
    <source>
        <dbReference type="Proteomes" id="UP000193218"/>
    </source>
</evidence>
<dbReference type="RefSeq" id="XP_021871804.1">
    <property type="nucleotide sequence ID" value="XM_022017458.1"/>
</dbReference>
<feature type="signal peptide" evidence="2">
    <location>
        <begin position="1"/>
        <end position="18"/>
    </location>
</feature>
<evidence type="ECO:0000256" key="1">
    <source>
        <dbReference type="SAM" id="MobiDB-lite"/>
    </source>
</evidence>
<gene>
    <name evidence="3" type="ORF">BD324DRAFT_641904</name>
</gene>
<dbReference type="GeneID" id="33559267"/>
<keyword evidence="2" id="KW-0732">Signal</keyword>
<feature type="compositionally biased region" description="Low complexity" evidence="1">
    <location>
        <begin position="311"/>
        <end position="334"/>
    </location>
</feature>
<dbReference type="InterPro" id="IPR051057">
    <property type="entry name" value="PI-PLC_domain"/>
</dbReference>
<dbReference type="Gene3D" id="3.20.20.190">
    <property type="entry name" value="Phosphatidylinositol (PI) phosphodiesterase"/>
    <property type="match status" value="1"/>
</dbReference>
<dbReference type="InterPro" id="IPR017946">
    <property type="entry name" value="PLC-like_Pdiesterase_TIM-brl"/>
</dbReference>
<accession>A0A1Y1UJW5</accession>
<dbReference type="Pfam" id="PF26146">
    <property type="entry name" value="PI-PLC_X"/>
    <property type="match status" value="1"/>
</dbReference>
<dbReference type="PANTHER" id="PTHR13593">
    <property type="match status" value="1"/>
</dbReference>
<dbReference type="STRING" id="4999.A0A1Y1UJW5"/>
<dbReference type="OrthoDB" id="7984201at2759"/>
<dbReference type="SUPFAM" id="SSF51695">
    <property type="entry name" value="PLC-like phosphodiesterases"/>
    <property type="match status" value="1"/>
</dbReference>
<sequence length="371" mass="39119">MIPLFLLAASLLSSSALAATTCNGDDSLCDRSYSNMTFLGAHDSYAVGTSLADDQSSGVTDQLNDGIRTLQIQAHNMSDGIHLCHSACSLLDGGLMESYLAEVNTWVSANPNEVITIVIVNSDSLPPTAYESAFQSSGLQSHVYSPPSAAIAFNAWPTLGSLIDAGTTVVVFMNYDADFNQVPWIIDEFSNMFEDSYNDVDTTWSCAANRSGSNPASSLMMVNHFLDVVYDLAGTAIYIPDKDAINTTNSESSLEIHVDNCMTLWGRHPNHILLDFYNSNGNAPFDYVAQLNGVPAPTTNVQAVAPGGGENSSSGNGTDSSNQAQISSSSRSSTGSGGAYGRAGMLPTESWTLTVSLIGMGLGGGVVSLWL</sequence>
<evidence type="ECO:0000256" key="2">
    <source>
        <dbReference type="SAM" id="SignalP"/>
    </source>
</evidence>